<name>A0ACC3T286_LIPKO</name>
<sequence>MAESVDPPAHLNHLSETELTSFNDLISALPALLEEAEYSELYGHDLTERSTTTDVLVLKFLVANKYDVTQAREQLLETLKWRKSFKPLSAAFEETHGSKFNGLGYITEDKANSGGEVITWNLYGQIENNHDVVFGDVDAFLRWRVGLMEKGLRLLDFSSKRTQISQVHDYLNVSFFRMDPHAKKASKATVALFQRHYPELLGKKYFVNVPYVMSWMFTAMKLFVSRETMEKFVVLSHGSYLAEYTGAWVPEAYGGKGPSLTELDLSSTITLAGEVKAPEPVVKER</sequence>
<reference evidence="2" key="1">
    <citation type="journal article" date="2024" name="Front. Bioeng. Biotechnol.">
        <title>Genome-scale model development and genomic sequencing of the oleaginous clade Lipomyces.</title>
        <authorList>
            <person name="Czajka J.J."/>
            <person name="Han Y."/>
            <person name="Kim J."/>
            <person name="Mondo S.J."/>
            <person name="Hofstad B.A."/>
            <person name="Robles A."/>
            <person name="Haridas S."/>
            <person name="Riley R."/>
            <person name="LaButti K."/>
            <person name="Pangilinan J."/>
            <person name="Andreopoulos W."/>
            <person name="Lipzen A."/>
            <person name="Yan J."/>
            <person name="Wang M."/>
            <person name="Ng V."/>
            <person name="Grigoriev I.V."/>
            <person name="Spatafora J.W."/>
            <person name="Magnuson J.K."/>
            <person name="Baker S.E."/>
            <person name="Pomraning K.R."/>
        </authorList>
    </citation>
    <scope>NUCLEOTIDE SEQUENCE [LARGE SCALE GENOMIC DNA]</scope>
    <source>
        <strain evidence="2">CBS 7786</strain>
    </source>
</reference>
<keyword evidence="2" id="KW-1185">Reference proteome</keyword>
<accession>A0ACC3T286</accession>
<organism evidence="1 2">
    <name type="scientific">Lipomyces kononenkoae</name>
    <name type="common">Yeast</name>
    <dbReference type="NCBI Taxonomy" id="34357"/>
    <lineage>
        <taxon>Eukaryota</taxon>
        <taxon>Fungi</taxon>
        <taxon>Dikarya</taxon>
        <taxon>Ascomycota</taxon>
        <taxon>Saccharomycotina</taxon>
        <taxon>Lipomycetes</taxon>
        <taxon>Lipomycetales</taxon>
        <taxon>Lipomycetaceae</taxon>
        <taxon>Lipomyces</taxon>
    </lineage>
</organism>
<gene>
    <name evidence="1" type="ORF">V1525DRAFT_131933</name>
</gene>
<evidence type="ECO:0000313" key="1">
    <source>
        <dbReference type="EMBL" id="KAK9237986.1"/>
    </source>
</evidence>
<dbReference type="Proteomes" id="UP001433508">
    <property type="component" value="Unassembled WGS sequence"/>
</dbReference>
<protein>
    <submittedName>
        <fullName evidence="1">CRAL-TRIO domain-containing protein</fullName>
    </submittedName>
</protein>
<proteinExistence type="predicted"/>
<evidence type="ECO:0000313" key="2">
    <source>
        <dbReference type="Proteomes" id="UP001433508"/>
    </source>
</evidence>
<comment type="caution">
    <text evidence="1">The sequence shown here is derived from an EMBL/GenBank/DDBJ whole genome shotgun (WGS) entry which is preliminary data.</text>
</comment>
<dbReference type="EMBL" id="MU971362">
    <property type="protein sequence ID" value="KAK9237986.1"/>
    <property type="molecule type" value="Genomic_DNA"/>
</dbReference>